<organism evidence="1">
    <name type="scientific">viral metagenome</name>
    <dbReference type="NCBI Taxonomy" id="1070528"/>
    <lineage>
        <taxon>unclassified sequences</taxon>
        <taxon>metagenomes</taxon>
        <taxon>organismal metagenomes</taxon>
    </lineage>
</organism>
<dbReference type="EMBL" id="MN740482">
    <property type="protein sequence ID" value="QHU29173.1"/>
    <property type="molecule type" value="Genomic_DNA"/>
</dbReference>
<reference evidence="1" key="1">
    <citation type="journal article" date="2020" name="Nature">
        <title>Giant virus diversity and host interactions through global metagenomics.</title>
        <authorList>
            <person name="Schulz F."/>
            <person name="Roux S."/>
            <person name="Paez-Espino D."/>
            <person name="Jungbluth S."/>
            <person name="Walsh D.A."/>
            <person name="Denef V.J."/>
            <person name="McMahon K.D."/>
            <person name="Konstantinidis K.T."/>
            <person name="Eloe-Fadrosh E.A."/>
            <person name="Kyrpides N.C."/>
            <person name="Woyke T."/>
        </authorList>
    </citation>
    <scope>NUCLEOTIDE SEQUENCE</scope>
    <source>
        <strain evidence="1">GVMAG-M-3300027804-47</strain>
    </source>
</reference>
<protein>
    <submittedName>
        <fullName evidence="1">Uncharacterized protein</fullName>
    </submittedName>
</protein>
<name>A0A6C0LF52_9ZZZZ</name>
<sequence>MDATIDKCIWNSTHFDIANVAHKYLQDKHRYVNNKWEYLNTTAGTTGAEGAAGAWEHDANSEQLIYSIRTIVCRAFTNRALYWADTIEDERYPDREMISSKLLSISSKLKEKKYICALIKECKQFLIYENDL</sequence>
<dbReference type="AlphaFoldDB" id="A0A6C0LF52"/>
<accession>A0A6C0LF52</accession>
<evidence type="ECO:0000313" key="1">
    <source>
        <dbReference type="EMBL" id="QHU29173.1"/>
    </source>
</evidence>
<proteinExistence type="predicted"/>